<gene>
    <name evidence="2" type="ORF">E6H05_02320</name>
</gene>
<dbReference type="SUPFAM" id="SSF141371">
    <property type="entry name" value="PilZ domain-like"/>
    <property type="match status" value="1"/>
</dbReference>
<evidence type="ECO:0000313" key="3">
    <source>
        <dbReference type="Proteomes" id="UP000318834"/>
    </source>
</evidence>
<proteinExistence type="predicted"/>
<dbReference type="AlphaFoldDB" id="A0A537IZX2"/>
<reference evidence="2 3" key="1">
    <citation type="journal article" date="2019" name="Nat. Microbiol.">
        <title>Mediterranean grassland soil C-N compound turnover is dependent on rainfall and depth, and is mediated by genomically divergent microorganisms.</title>
        <authorList>
            <person name="Diamond S."/>
            <person name="Andeer P.F."/>
            <person name="Li Z."/>
            <person name="Crits-Christoph A."/>
            <person name="Burstein D."/>
            <person name="Anantharaman K."/>
            <person name="Lane K.R."/>
            <person name="Thomas B.C."/>
            <person name="Pan C."/>
            <person name="Northen T.R."/>
            <person name="Banfield J.F."/>
        </authorList>
    </citation>
    <scope>NUCLEOTIDE SEQUENCE [LARGE SCALE GENOMIC DNA]</scope>
    <source>
        <strain evidence="2">NP_8</strain>
    </source>
</reference>
<evidence type="ECO:0000259" key="1">
    <source>
        <dbReference type="Pfam" id="PF07238"/>
    </source>
</evidence>
<dbReference type="Gene3D" id="2.40.10.220">
    <property type="entry name" value="predicted glycosyltransferase like domains"/>
    <property type="match status" value="1"/>
</dbReference>
<protein>
    <recommendedName>
        <fullName evidence="1">PilZ domain-containing protein</fullName>
    </recommendedName>
</protein>
<feature type="domain" description="PilZ" evidence="1">
    <location>
        <begin position="91"/>
        <end position="195"/>
    </location>
</feature>
<dbReference type="EMBL" id="VBAP01000009">
    <property type="protein sequence ID" value="TMI76859.1"/>
    <property type="molecule type" value="Genomic_DNA"/>
</dbReference>
<dbReference type="Pfam" id="PF07238">
    <property type="entry name" value="PilZ"/>
    <property type="match status" value="1"/>
</dbReference>
<name>A0A537IZX2_9BACT</name>
<sequence length="207" mass="23181">MYRPKVGERIMLELLPSGESYSSEVQAVDDGAMRVASAMRGQDLPAPGSAVRITFVRKDGIYEEHGTIAEVARESEVHLTIALAGEIARTQRRDFIRKDASLNTDLSVRGQNYRGVTKDVSGGGVSLLFNEGPPFAQDEEFDILMNVPDGRLPIRARCQTKYVREILRGSRWLVGSQFTAIADEDRQRLVRFVFRLELAQKRAVGKR</sequence>
<comment type="caution">
    <text evidence="2">The sequence shown here is derived from an EMBL/GenBank/DDBJ whole genome shotgun (WGS) entry which is preliminary data.</text>
</comment>
<accession>A0A537IZX2</accession>
<dbReference type="GO" id="GO:0035438">
    <property type="term" value="F:cyclic-di-GMP binding"/>
    <property type="evidence" value="ECO:0007669"/>
    <property type="project" value="InterPro"/>
</dbReference>
<organism evidence="2 3">
    <name type="scientific">Candidatus Segetimicrobium genomatis</name>
    <dbReference type="NCBI Taxonomy" id="2569760"/>
    <lineage>
        <taxon>Bacteria</taxon>
        <taxon>Bacillati</taxon>
        <taxon>Candidatus Sysuimicrobiota</taxon>
        <taxon>Candidatus Sysuimicrobiia</taxon>
        <taxon>Candidatus Sysuimicrobiales</taxon>
        <taxon>Candidatus Segetimicrobiaceae</taxon>
        <taxon>Candidatus Segetimicrobium</taxon>
    </lineage>
</organism>
<evidence type="ECO:0000313" key="2">
    <source>
        <dbReference type="EMBL" id="TMI76859.1"/>
    </source>
</evidence>
<dbReference type="InterPro" id="IPR009875">
    <property type="entry name" value="PilZ_domain"/>
</dbReference>
<dbReference type="Proteomes" id="UP000318834">
    <property type="component" value="Unassembled WGS sequence"/>
</dbReference>